<dbReference type="OrthoDB" id="9811152at2"/>
<evidence type="ECO:0000256" key="4">
    <source>
        <dbReference type="ARBA" id="ARBA00023125"/>
    </source>
</evidence>
<keyword evidence="4" id="KW-0238">DNA-binding</keyword>
<keyword evidence="2" id="KW-0805">Transcription regulation</keyword>
<dbReference type="CDD" id="cd06171">
    <property type="entry name" value="Sigma70_r4"/>
    <property type="match status" value="1"/>
</dbReference>
<gene>
    <name evidence="8" type="ORF">CTZ28_24080</name>
</gene>
<dbReference type="SUPFAM" id="SSF88946">
    <property type="entry name" value="Sigma2 domain of RNA polymerase sigma factors"/>
    <property type="match status" value="1"/>
</dbReference>
<evidence type="ECO:0000256" key="1">
    <source>
        <dbReference type="ARBA" id="ARBA00010641"/>
    </source>
</evidence>
<evidence type="ECO:0000256" key="3">
    <source>
        <dbReference type="ARBA" id="ARBA00023082"/>
    </source>
</evidence>
<dbReference type="GO" id="GO:0003677">
    <property type="term" value="F:DNA binding"/>
    <property type="evidence" value="ECO:0007669"/>
    <property type="project" value="UniProtKB-KW"/>
</dbReference>
<sequence length="171" mass="19378">MSHVPPDAGPAAPVAERHRARLLRYVTRYASGDRHRAEDIVQETMLRAWLTTDELDQHGDQRLQAWLFRVARNLAIDAHRRDRAIPVGISPDDLPHPAHATGDIADLVVDRHMVHKAMARLTPEHREVLFHVHVDDCTRAEAARVLGVPPGTVKSRNHYALEALRREFRTG</sequence>
<dbReference type="AlphaFoldDB" id="A0A3M0I2C3"/>
<reference evidence="8 9" key="1">
    <citation type="submission" date="2017-11" db="EMBL/GenBank/DDBJ databases">
        <title>Draft genome of actinobacteria isolated from guarana (Paullinia cupana (Mart.) Ducke.</title>
        <authorList>
            <person name="Siqueira K.A."/>
            <person name="Liotti R.G."/>
            <person name="Mendes T.A.O."/>
            <person name="Soares M.A."/>
        </authorList>
    </citation>
    <scope>NUCLEOTIDE SEQUENCE [LARGE SCALE GENOMIC DNA]</scope>
    <source>
        <strain evidence="8 9">193</strain>
    </source>
</reference>
<accession>A0A3M0I2C3</accession>
<dbReference type="GO" id="GO:0006352">
    <property type="term" value="P:DNA-templated transcription initiation"/>
    <property type="evidence" value="ECO:0007669"/>
    <property type="project" value="InterPro"/>
</dbReference>
<dbReference type="PANTHER" id="PTHR43133">
    <property type="entry name" value="RNA POLYMERASE ECF-TYPE SIGMA FACTO"/>
    <property type="match status" value="1"/>
</dbReference>
<evidence type="ECO:0000313" key="8">
    <source>
        <dbReference type="EMBL" id="RMB83437.1"/>
    </source>
</evidence>
<keyword evidence="5" id="KW-0804">Transcription</keyword>
<evidence type="ECO:0000313" key="9">
    <source>
        <dbReference type="Proteomes" id="UP000270471"/>
    </source>
</evidence>
<dbReference type="InterPro" id="IPR013325">
    <property type="entry name" value="RNA_pol_sigma_r2"/>
</dbReference>
<dbReference type="EMBL" id="PENI01000016">
    <property type="protein sequence ID" value="RMB83437.1"/>
    <property type="molecule type" value="Genomic_DNA"/>
</dbReference>
<dbReference type="InterPro" id="IPR014284">
    <property type="entry name" value="RNA_pol_sigma-70_dom"/>
</dbReference>
<dbReference type="Pfam" id="PF08281">
    <property type="entry name" value="Sigma70_r4_2"/>
    <property type="match status" value="1"/>
</dbReference>
<dbReference type="InterPro" id="IPR013324">
    <property type="entry name" value="RNA_pol_sigma_r3/r4-like"/>
</dbReference>
<dbReference type="GO" id="GO:0016987">
    <property type="term" value="F:sigma factor activity"/>
    <property type="evidence" value="ECO:0007669"/>
    <property type="project" value="UniProtKB-KW"/>
</dbReference>
<name>A0A3M0I2C3_9ACTN</name>
<dbReference type="InterPro" id="IPR007627">
    <property type="entry name" value="RNA_pol_sigma70_r2"/>
</dbReference>
<keyword evidence="3" id="KW-0731">Sigma factor</keyword>
<comment type="caution">
    <text evidence="8">The sequence shown here is derived from an EMBL/GenBank/DDBJ whole genome shotgun (WGS) entry which is preliminary data.</text>
</comment>
<proteinExistence type="inferred from homology"/>
<dbReference type="SUPFAM" id="SSF88659">
    <property type="entry name" value="Sigma3 and sigma4 domains of RNA polymerase sigma factors"/>
    <property type="match status" value="1"/>
</dbReference>
<dbReference type="PANTHER" id="PTHR43133:SF52">
    <property type="entry name" value="ECF RNA POLYMERASE SIGMA FACTOR SIGL"/>
    <property type="match status" value="1"/>
</dbReference>
<protein>
    <submittedName>
        <fullName evidence="8">RNA polymerase subunit sigma-70</fullName>
    </submittedName>
</protein>
<keyword evidence="9" id="KW-1185">Reference proteome</keyword>
<dbReference type="Gene3D" id="1.10.1740.10">
    <property type="match status" value="1"/>
</dbReference>
<dbReference type="InterPro" id="IPR036388">
    <property type="entry name" value="WH-like_DNA-bd_sf"/>
</dbReference>
<dbReference type="InterPro" id="IPR013249">
    <property type="entry name" value="RNA_pol_sigma70_r4_t2"/>
</dbReference>
<feature type="domain" description="RNA polymerase sigma factor 70 region 4 type 2" evidence="7">
    <location>
        <begin position="112"/>
        <end position="164"/>
    </location>
</feature>
<organism evidence="8 9">
    <name type="scientific">Streptomyces shenzhenensis</name>
    <dbReference type="NCBI Taxonomy" id="943815"/>
    <lineage>
        <taxon>Bacteria</taxon>
        <taxon>Bacillati</taxon>
        <taxon>Actinomycetota</taxon>
        <taxon>Actinomycetes</taxon>
        <taxon>Kitasatosporales</taxon>
        <taxon>Streptomycetaceae</taxon>
        <taxon>Streptomyces</taxon>
    </lineage>
</organism>
<dbReference type="Proteomes" id="UP000270471">
    <property type="component" value="Unassembled WGS sequence"/>
</dbReference>
<comment type="similarity">
    <text evidence="1">Belongs to the sigma-70 factor family. ECF subfamily.</text>
</comment>
<evidence type="ECO:0000256" key="5">
    <source>
        <dbReference type="ARBA" id="ARBA00023163"/>
    </source>
</evidence>
<dbReference type="NCBIfam" id="TIGR02937">
    <property type="entry name" value="sigma70-ECF"/>
    <property type="match status" value="1"/>
</dbReference>
<feature type="domain" description="RNA polymerase sigma-70 region 2" evidence="6">
    <location>
        <begin position="16"/>
        <end position="83"/>
    </location>
</feature>
<dbReference type="Gene3D" id="1.10.10.10">
    <property type="entry name" value="Winged helix-like DNA-binding domain superfamily/Winged helix DNA-binding domain"/>
    <property type="match status" value="1"/>
</dbReference>
<evidence type="ECO:0000259" key="7">
    <source>
        <dbReference type="Pfam" id="PF08281"/>
    </source>
</evidence>
<dbReference type="InterPro" id="IPR039425">
    <property type="entry name" value="RNA_pol_sigma-70-like"/>
</dbReference>
<evidence type="ECO:0000259" key="6">
    <source>
        <dbReference type="Pfam" id="PF04542"/>
    </source>
</evidence>
<dbReference type="RefSeq" id="WP_121891793.1">
    <property type="nucleotide sequence ID" value="NZ_PENI01000016.1"/>
</dbReference>
<evidence type="ECO:0000256" key="2">
    <source>
        <dbReference type="ARBA" id="ARBA00023015"/>
    </source>
</evidence>
<dbReference type="Pfam" id="PF04542">
    <property type="entry name" value="Sigma70_r2"/>
    <property type="match status" value="1"/>
</dbReference>